<keyword evidence="11" id="KW-1185">Reference proteome</keyword>
<dbReference type="CDD" id="cd00610">
    <property type="entry name" value="OAT_like"/>
    <property type="match status" value="1"/>
</dbReference>
<name>A0AAV0BGC9_PHAPC</name>
<dbReference type="GO" id="GO:0005737">
    <property type="term" value="C:cytoplasm"/>
    <property type="evidence" value="ECO:0007669"/>
    <property type="project" value="TreeGrafter"/>
</dbReference>
<dbReference type="SUPFAM" id="SSF53383">
    <property type="entry name" value="PLP-dependent transferases"/>
    <property type="match status" value="1"/>
</dbReference>
<dbReference type="GO" id="GO:0030170">
    <property type="term" value="F:pyridoxal phosphate binding"/>
    <property type="evidence" value="ECO:0007669"/>
    <property type="project" value="InterPro"/>
</dbReference>
<proteinExistence type="inferred from homology"/>
<comment type="caution">
    <text evidence="10">The sequence shown here is derived from an EMBL/GenBank/DDBJ whole genome shotgun (WGS) entry which is preliminary data.</text>
</comment>
<evidence type="ECO:0000256" key="7">
    <source>
        <dbReference type="ARBA" id="ARBA00022898"/>
    </source>
</evidence>
<reference evidence="10" key="1">
    <citation type="submission" date="2022-06" db="EMBL/GenBank/DDBJ databases">
        <authorList>
            <consortium name="SYNGENTA / RWTH Aachen University"/>
        </authorList>
    </citation>
    <scope>NUCLEOTIDE SEQUENCE</scope>
</reference>
<comment type="pathway">
    <text evidence="2 9">Amino-acid biosynthesis; L-proline biosynthesis; L-glutamate 5-semialdehyde from L-ornithine: step 1/1.</text>
</comment>
<dbReference type="Proteomes" id="UP001153365">
    <property type="component" value="Unassembled WGS sequence"/>
</dbReference>
<evidence type="ECO:0000256" key="9">
    <source>
        <dbReference type="RuleBase" id="RU365036"/>
    </source>
</evidence>
<dbReference type="PROSITE" id="PS00600">
    <property type="entry name" value="AA_TRANSFER_CLASS_3"/>
    <property type="match status" value="1"/>
</dbReference>
<keyword evidence="6 9" id="KW-0808">Transferase</keyword>
<comment type="cofactor">
    <cofactor evidence="1 9">
        <name>pyridoxal 5'-phosphate</name>
        <dbReference type="ChEBI" id="CHEBI:597326"/>
    </cofactor>
</comment>
<dbReference type="NCBIfam" id="TIGR01885">
    <property type="entry name" value="Orn_aminotrans"/>
    <property type="match status" value="1"/>
</dbReference>
<dbReference type="GO" id="GO:0010121">
    <property type="term" value="P:L-arginine catabolic process to proline via ornithine"/>
    <property type="evidence" value="ECO:0007669"/>
    <property type="project" value="TreeGrafter"/>
</dbReference>
<dbReference type="InterPro" id="IPR015421">
    <property type="entry name" value="PyrdxlP-dep_Trfase_major"/>
</dbReference>
<dbReference type="InterPro" id="IPR005814">
    <property type="entry name" value="Aminotrans_3"/>
</dbReference>
<dbReference type="PIRSF" id="PIRSF000521">
    <property type="entry name" value="Transaminase_4ab_Lys_Orn"/>
    <property type="match status" value="1"/>
</dbReference>
<evidence type="ECO:0000256" key="3">
    <source>
        <dbReference type="ARBA" id="ARBA00008954"/>
    </source>
</evidence>
<protein>
    <recommendedName>
        <fullName evidence="4 9">Ornithine aminotransferase</fullName>
        <ecNumber evidence="4 9">2.6.1.13</ecNumber>
    </recommendedName>
</protein>
<dbReference type="GO" id="GO:0004587">
    <property type="term" value="F:ornithine aminotransferase activity"/>
    <property type="evidence" value="ECO:0007669"/>
    <property type="project" value="UniProtKB-EC"/>
</dbReference>
<dbReference type="PANTHER" id="PTHR11986">
    <property type="entry name" value="AMINOTRANSFERASE CLASS III"/>
    <property type="match status" value="1"/>
</dbReference>
<dbReference type="FunFam" id="3.40.640.10:FF:000011">
    <property type="entry name" value="Ornithine aminotransferase"/>
    <property type="match status" value="1"/>
</dbReference>
<evidence type="ECO:0000256" key="2">
    <source>
        <dbReference type="ARBA" id="ARBA00004998"/>
    </source>
</evidence>
<evidence type="ECO:0000256" key="6">
    <source>
        <dbReference type="ARBA" id="ARBA00022679"/>
    </source>
</evidence>
<dbReference type="InterPro" id="IPR049704">
    <property type="entry name" value="Aminotrans_3_PPA_site"/>
</dbReference>
<evidence type="ECO:0000256" key="1">
    <source>
        <dbReference type="ARBA" id="ARBA00001933"/>
    </source>
</evidence>
<comment type="similarity">
    <text evidence="3 8">Belongs to the class-III pyridoxal-phosphate-dependent aminotransferase family.</text>
</comment>
<dbReference type="AlphaFoldDB" id="A0AAV0BGC9"/>
<evidence type="ECO:0000256" key="4">
    <source>
        <dbReference type="ARBA" id="ARBA00012924"/>
    </source>
</evidence>
<dbReference type="Gene3D" id="3.90.1150.10">
    <property type="entry name" value="Aspartate Aminotransferase, domain 1"/>
    <property type="match status" value="1"/>
</dbReference>
<accession>A0AAV0BGC9</accession>
<organism evidence="10 11">
    <name type="scientific">Phakopsora pachyrhizi</name>
    <name type="common">Asian soybean rust disease fungus</name>
    <dbReference type="NCBI Taxonomy" id="170000"/>
    <lineage>
        <taxon>Eukaryota</taxon>
        <taxon>Fungi</taxon>
        <taxon>Dikarya</taxon>
        <taxon>Basidiomycota</taxon>
        <taxon>Pucciniomycotina</taxon>
        <taxon>Pucciniomycetes</taxon>
        <taxon>Pucciniales</taxon>
        <taxon>Phakopsoraceae</taxon>
        <taxon>Phakopsora</taxon>
    </lineage>
</organism>
<comment type="catalytic activity">
    <reaction evidence="9">
        <text>a 2-oxocarboxylate + L-ornithine = L-glutamate 5-semialdehyde + an L-alpha-amino acid</text>
        <dbReference type="Rhea" id="RHEA:13877"/>
        <dbReference type="ChEBI" id="CHEBI:35179"/>
        <dbReference type="ChEBI" id="CHEBI:46911"/>
        <dbReference type="ChEBI" id="CHEBI:58066"/>
        <dbReference type="ChEBI" id="CHEBI:59869"/>
        <dbReference type="EC" id="2.6.1.13"/>
    </reaction>
</comment>
<keyword evidence="5 9" id="KW-0032">Aminotransferase</keyword>
<keyword evidence="7 8" id="KW-0663">Pyridoxal phosphate</keyword>
<dbReference type="EC" id="2.6.1.13" evidence="4 9"/>
<dbReference type="Gene3D" id="3.40.640.10">
    <property type="entry name" value="Type I PLP-dependent aspartate aminotransferase-like (Major domain)"/>
    <property type="match status" value="1"/>
</dbReference>
<sequence>MSQSNSSLSSLEFIELEKKYGAHNYHPLPIVIDRASGCTVWDPEGNSYIDCLSAYSAVNQGHCHPSILKALVEQASRLSLASRAFHTSSLGPYVKKLTNTFGYEKALPMNTGVEAVETALKLARKWAYVKKGVPSGKAIIISAEGNFHGRTLGAIGMSTDPDARGGFGPFLESIGPVCPIKSEKESRLVRYNNVADLERVLEAHGKNTAAVLLEPIQGEAGVMVPDDEYLKKVKQLCEAHNVLLILDEVQTGLSRTGKFLCQHHFGVRADITTLGKALSGGLYPVSAVLADNHIMEVIKPGEHGSTFGGNPLACAIATAALDVLIDEKMSERAEEMGNLLRSGLEELKSIGPTPDSKKGYIQIVRGKGLLNAIVIDPTLSSKKRGAWELCLLMKSKGVLAKPTHSNIIRLAPPLIITPEEVKKVVKTIEESLKELDQAEEIFEE</sequence>
<evidence type="ECO:0000313" key="11">
    <source>
        <dbReference type="Proteomes" id="UP001153365"/>
    </source>
</evidence>
<dbReference type="GO" id="GO:0042802">
    <property type="term" value="F:identical protein binding"/>
    <property type="evidence" value="ECO:0007669"/>
    <property type="project" value="TreeGrafter"/>
</dbReference>
<dbReference type="PANTHER" id="PTHR11986:SF18">
    <property type="entry name" value="ORNITHINE AMINOTRANSFERASE, MITOCHONDRIAL"/>
    <property type="match status" value="1"/>
</dbReference>
<evidence type="ECO:0000256" key="8">
    <source>
        <dbReference type="RuleBase" id="RU003560"/>
    </source>
</evidence>
<evidence type="ECO:0000313" key="10">
    <source>
        <dbReference type="EMBL" id="CAH7685450.1"/>
    </source>
</evidence>
<dbReference type="FunFam" id="3.90.1150.10:FF:000152">
    <property type="entry name" value="Ornithine aminotransferase"/>
    <property type="match status" value="1"/>
</dbReference>
<dbReference type="InterPro" id="IPR010164">
    <property type="entry name" value="Orn_aminotrans"/>
</dbReference>
<dbReference type="InterPro" id="IPR015424">
    <property type="entry name" value="PyrdxlP-dep_Trfase"/>
</dbReference>
<gene>
    <name evidence="10" type="ORF">PPACK8108_LOCUS19972</name>
</gene>
<evidence type="ECO:0000256" key="5">
    <source>
        <dbReference type="ARBA" id="ARBA00022576"/>
    </source>
</evidence>
<dbReference type="Pfam" id="PF00202">
    <property type="entry name" value="Aminotran_3"/>
    <property type="match status" value="1"/>
</dbReference>
<dbReference type="GO" id="GO:0019544">
    <property type="term" value="P:L-arginine catabolic process to L-glutamate"/>
    <property type="evidence" value="ECO:0007669"/>
    <property type="project" value="TreeGrafter"/>
</dbReference>
<dbReference type="InterPro" id="IPR050103">
    <property type="entry name" value="Class-III_PLP-dep_AT"/>
</dbReference>
<dbReference type="EMBL" id="CALTRL010005723">
    <property type="protein sequence ID" value="CAH7685450.1"/>
    <property type="molecule type" value="Genomic_DNA"/>
</dbReference>
<dbReference type="InterPro" id="IPR015422">
    <property type="entry name" value="PyrdxlP-dep_Trfase_small"/>
</dbReference>